<gene>
    <name evidence="1" type="ORF">F994_00701</name>
</gene>
<dbReference type="eggNOG" id="ENOG503163S">
    <property type="taxonomic scope" value="Bacteria"/>
</dbReference>
<dbReference type="EMBL" id="APOH01000010">
    <property type="protein sequence ID" value="ENU20475.1"/>
    <property type="molecule type" value="Genomic_DNA"/>
</dbReference>
<dbReference type="AlphaFoldDB" id="N8P236"/>
<protein>
    <submittedName>
        <fullName evidence="1">Uncharacterized protein</fullName>
    </submittedName>
</protein>
<organism evidence="1 2">
    <name type="scientific">Acinetobacter bohemicus ANC 3994</name>
    <dbReference type="NCBI Taxonomy" id="1217715"/>
    <lineage>
        <taxon>Bacteria</taxon>
        <taxon>Pseudomonadati</taxon>
        <taxon>Pseudomonadota</taxon>
        <taxon>Gammaproteobacteria</taxon>
        <taxon>Moraxellales</taxon>
        <taxon>Moraxellaceae</taxon>
        <taxon>Acinetobacter</taxon>
    </lineage>
</organism>
<evidence type="ECO:0000313" key="1">
    <source>
        <dbReference type="EMBL" id="ENU20475.1"/>
    </source>
</evidence>
<evidence type="ECO:0000313" key="2">
    <source>
        <dbReference type="Proteomes" id="UP000013086"/>
    </source>
</evidence>
<accession>N8P236</accession>
<dbReference type="PATRIC" id="fig|1217715.3.peg.661"/>
<dbReference type="RefSeq" id="WP_004650981.1">
    <property type="nucleotide sequence ID" value="NZ_KB849176.1"/>
</dbReference>
<proteinExistence type="predicted"/>
<dbReference type="HOGENOM" id="CLU_2010272_0_0_6"/>
<name>N8P236_9GAMM</name>
<reference evidence="1 2" key="1">
    <citation type="submission" date="2013-02" db="EMBL/GenBank/DDBJ databases">
        <title>The Genome Sequence of Acinetobacter sp. ANC 3994.</title>
        <authorList>
            <consortium name="The Broad Institute Genome Sequencing Platform"/>
            <consortium name="The Broad Institute Genome Sequencing Center for Infectious Disease"/>
            <person name="Cerqueira G."/>
            <person name="Feldgarden M."/>
            <person name="Courvalin P."/>
            <person name="Perichon B."/>
            <person name="Grillot-Courvalin C."/>
            <person name="Clermont D."/>
            <person name="Rocha E."/>
            <person name="Yoon E.-J."/>
            <person name="Nemec A."/>
            <person name="Walker B."/>
            <person name="Young S.K."/>
            <person name="Zeng Q."/>
            <person name="Gargeya S."/>
            <person name="Fitzgerald M."/>
            <person name="Haas B."/>
            <person name="Abouelleil A."/>
            <person name="Alvarado L."/>
            <person name="Arachchi H.M."/>
            <person name="Berlin A.M."/>
            <person name="Chapman S.B."/>
            <person name="Dewar J."/>
            <person name="Goldberg J."/>
            <person name="Griggs A."/>
            <person name="Gujja S."/>
            <person name="Hansen M."/>
            <person name="Howarth C."/>
            <person name="Imamovic A."/>
            <person name="Larimer J."/>
            <person name="McCowan C."/>
            <person name="Murphy C."/>
            <person name="Neiman D."/>
            <person name="Pearson M."/>
            <person name="Priest M."/>
            <person name="Roberts A."/>
            <person name="Saif S."/>
            <person name="Shea T."/>
            <person name="Sisk P."/>
            <person name="Sykes S."/>
            <person name="Wortman J."/>
            <person name="Nusbaum C."/>
            <person name="Birren B."/>
        </authorList>
    </citation>
    <scope>NUCLEOTIDE SEQUENCE [LARGE SCALE GENOMIC DNA]</scope>
    <source>
        <strain evidence="1 2">ANC 3994</strain>
    </source>
</reference>
<sequence>MHEHKVYIYVLDQQYHPKQEQKDKAVSFFELIVPEAEHFPCGWDNASITLENGSNVESPFALTAGFLSGSNKYWLIDEDESAEDADEDDYDELDFGTELRPKVMEELENILGAKLALTWEWND</sequence>
<comment type="caution">
    <text evidence="1">The sequence shown here is derived from an EMBL/GenBank/DDBJ whole genome shotgun (WGS) entry which is preliminary data.</text>
</comment>
<dbReference type="Proteomes" id="UP000013086">
    <property type="component" value="Unassembled WGS sequence"/>
</dbReference>